<keyword evidence="4" id="KW-1133">Transmembrane helix</keyword>
<dbReference type="PANTHER" id="PTHR31109">
    <property type="entry name" value="PROTEIN FAM207A"/>
    <property type="match status" value="1"/>
</dbReference>
<keyword evidence="3" id="KW-0539">Nucleus</keyword>
<feature type="transmembrane region" description="Helical" evidence="4">
    <location>
        <begin position="218"/>
        <end position="238"/>
    </location>
</feature>
<keyword evidence="6" id="KW-1185">Reference proteome</keyword>
<organism evidence="5 6">
    <name type="scientific">Hibiscus syriacus</name>
    <name type="common">Rose of Sharon</name>
    <dbReference type="NCBI Taxonomy" id="106335"/>
    <lineage>
        <taxon>Eukaryota</taxon>
        <taxon>Viridiplantae</taxon>
        <taxon>Streptophyta</taxon>
        <taxon>Embryophyta</taxon>
        <taxon>Tracheophyta</taxon>
        <taxon>Spermatophyta</taxon>
        <taxon>Magnoliopsida</taxon>
        <taxon>eudicotyledons</taxon>
        <taxon>Gunneridae</taxon>
        <taxon>Pentapetalae</taxon>
        <taxon>rosids</taxon>
        <taxon>malvids</taxon>
        <taxon>Malvales</taxon>
        <taxon>Malvaceae</taxon>
        <taxon>Malvoideae</taxon>
        <taxon>Hibiscus</taxon>
    </lineage>
</organism>
<proteinExistence type="inferred from homology"/>
<comment type="similarity">
    <text evidence="2">Belongs to the SLX9 family.</text>
</comment>
<evidence type="ECO:0000256" key="4">
    <source>
        <dbReference type="SAM" id="Phobius"/>
    </source>
</evidence>
<dbReference type="GO" id="GO:0030686">
    <property type="term" value="C:90S preribosome"/>
    <property type="evidence" value="ECO:0007669"/>
    <property type="project" value="InterPro"/>
</dbReference>
<dbReference type="AlphaFoldDB" id="A0A6A2X0I2"/>
<dbReference type="Proteomes" id="UP000436088">
    <property type="component" value="Unassembled WGS sequence"/>
</dbReference>
<evidence type="ECO:0000313" key="5">
    <source>
        <dbReference type="EMBL" id="KAE8668123.1"/>
    </source>
</evidence>
<dbReference type="EMBL" id="VEPZ02001556">
    <property type="protein sequence ID" value="KAE8668123.1"/>
    <property type="molecule type" value="Genomic_DNA"/>
</dbReference>
<evidence type="ECO:0000256" key="1">
    <source>
        <dbReference type="ARBA" id="ARBA00004604"/>
    </source>
</evidence>
<reference evidence="5" key="1">
    <citation type="submission" date="2019-09" db="EMBL/GenBank/DDBJ databases">
        <title>Draft genome information of white flower Hibiscus syriacus.</title>
        <authorList>
            <person name="Kim Y.-M."/>
        </authorList>
    </citation>
    <scope>NUCLEOTIDE SEQUENCE [LARGE SCALE GENOMIC DNA]</scope>
    <source>
        <strain evidence="5">YM2019G1</strain>
    </source>
</reference>
<dbReference type="Pfam" id="PF14223">
    <property type="entry name" value="Retrotran_gag_2"/>
    <property type="match status" value="1"/>
</dbReference>
<comment type="subcellular location">
    <subcellularLocation>
        <location evidence="1">Nucleus</location>
        <location evidence="1">Nucleolus</location>
    </subcellularLocation>
</comment>
<keyword evidence="4" id="KW-0472">Membrane</keyword>
<sequence>MGKPSSRPGSTSKSDKMFDKKLQFYARTDYYESRSSSMISSPYRCCRPVLSANAILSSLDKAICCEHSTTPTMFALLRLTHLSFPSANIFVRRFCIGSLILHLFAMNKKLRSRQKKLKAYDLSALSEFLPELKASKQPTPANDFKLNCKSRQKLILKEGKQLTAVLQHLAFRANPLAAIHQHLQNTQPSLIENQLLAADWKMKIAVKTPTNAVAARPLLVSGFAFAGNAAGIAAYLAVYNLHVSLPSTLAQSSKTFSHKKVNVMLHEMNFLLWKHHVLLTVRSHRLERLLTGASSTPPEMVVDNNGVVRVNEDYEEFVAQDNALASWLLFTISAPLLLQFVGVESASASLKKGGDTMRVYITRVKEVCDALESCDNPVPSVERIANILKGLPRDYQSFVAVITTIKETLTLDNIYTMLLDAEMQLAGFDEQNEVLPMSAREKDVAPPSLILVRINIQLFYRISRRW</sequence>
<dbReference type="GO" id="GO:0000462">
    <property type="term" value="P:maturation of SSU-rRNA from tricistronic rRNA transcript (SSU-rRNA, 5.8S rRNA, LSU-rRNA)"/>
    <property type="evidence" value="ECO:0007669"/>
    <property type="project" value="InterPro"/>
</dbReference>
<evidence type="ECO:0000256" key="3">
    <source>
        <dbReference type="ARBA" id="ARBA00023242"/>
    </source>
</evidence>
<dbReference type="GO" id="GO:0005730">
    <property type="term" value="C:nucleolus"/>
    <property type="evidence" value="ECO:0007669"/>
    <property type="project" value="UniProtKB-SubCell"/>
</dbReference>
<dbReference type="PANTHER" id="PTHR31109:SF2">
    <property type="entry name" value="RIBOSOME BIOGENESIS PROTEIN SLX9 HOMOLOG"/>
    <property type="match status" value="1"/>
</dbReference>
<dbReference type="GO" id="GO:0030688">
    <property type="term" value="C:preribosome, small subunit precursor"/>
    <property type="evidence" value="ECO:0007669"/>
    <property type="project" value="InterPro"/>
</dbReference>
<dbReference type="InterPro" id="IPR028160">
    <property type="entry name" value="Slx9-like"/>
</dbReference>
<feature type="transmembrane region" description="Helical" evidence="4">
    <location>
        <begin position="89"/>
        <end position="106"/>
    </location>
</feature>
<gene>
    <name evidence="5" type="ORF">F3Y22_tig00112344pilonHSYRG00031</name>
</gene>
<name>A0A6A2X0I2_HIBSY</name>
<accession>A0A6A2X0I2</accession>
<evidence type="ECO:0000313" key="6">
    <source>
        <dbReference type="Proteomes" id="UP000436088"/>
    </source>
</evidence>
<dbReference type="Pfam" id="PF15341">
    <property type="entry name" value="SLX9"/>
    <property type="match status" value="1"/>
</dbReference>
<protein>
    <submittedName>
        <fullName evidence="5">ADP-ribosylation factor B1A</fullName>
    </submittedName>
</protein>
<keyword evidence="4" id="KW-0812">Transmembrane</keyword>
<evidence type="ECO:0000256" key="2">
    <source>
        <dbReference type="ARBA" id="ARBA00011022"/>
    </source>
</evidence>
<comment type="caution">
    <text evidence="5">The sequence shown here is derived from an EMBL/GenBank/DDBJ whole genome shotgun (WGS) entry which is preliminary data.</text>
</comment>